<dbReference type="InterPro" id="IPR011990">
    <property type="entry name" value="TPR-like_helical_dom_sf"/>
</dbReference>
<gene>
    <name evidence="6" type="ORF">scyTo_0000008</name>
</gene>
<evidence type="ECO:0000256" key="2">
    <source>
        <dbReference type="SAM" id="Coils"/>
    </source>
</evidence>
<dbReference type="SUPFAM" id="SSF48452">
    <property type="entry name" value="TPR-like"/>
    <property type="match status" value="2"/>
</dbReference>
<dbReference type="InterPro" id="IPR019734">
    <property type="entry name" value="TPR_rpt"/>
</dbReference>
<dbReference type="PANTHER" id="PTHR17550">
    <property type="entry name" value="E3 UBIQUITIN-PROTEIN LIGASE TTC3"/>
    <property type="match status" value="1"/>
</dbReference>
<feature type="region of interest" description="Disordered" evidence="3">
    <location>
        <begin position="427"/>
        <end position="479"/>
    </location>
</feature>
<sequence length="1815" mass="206401">MDCAIWDSDGCTTSDSSDLPDIVSSDEDLKSWFPPNNAPQLSYEVLIPKRWCYLRMSVLKRYCHIVKVQLLGPILFGRPYLDERYRNWVAEAELIQYEHCDELQDLDLKTLKIIDLLESAHRALLVYALKRPLLIQFVRVVDENLVQCSTLEEAIQVVKQQKIFRAAWKTLTFGNKMQTAAVLALAGLHYFSLIKQYSMGHNDLFEQFEDQCFQEEERAKMFHKHWESDMKKQHYEAAVKSLNEAIRVCAFNHLLYEKRSYCYFQLCQYKKAWSDAKRCIVLRPHSIEGHYLFAGALCGKGWYTRALKANSLAVQVCQWKGLNVKGLTEQRELIQTEQILASKEKAAGNWEEDDISLKDQSCDSEGSTIEEDDDEDDVSSEDDDVIPTVESVDVWVKNNNKNTCSDGEQNQQAVHLDIPFLSMNFKASSSESENDSVGKLNQGQESKVSSEGDNYGSGSNDSLRQNQRDVGNPCNSLESDNLEKTVDIFVTEVPSSLSVDPEQVAFLPSTDPVNAASSSMDPSKDMFSSSVSTVVQPSSYESDLMSEEIDQAGSESMQNMLSDARKVQQKEQNTLQVSSEIPFLSMNFKASSSESENDSVGKLNQGQESKVSSEGDNYGSGSNDNLRQNQRGVGNPCNSLESDNLKKTVDLFVTEVPSSLSLDPEQVAFLPSTDPVNAASSSMDPSKDIISSSVSKVVLPLSYESDLMSEEINQASSERKQNMLSDVRKLQQKEQNTMQKEERLVKCKLKEASEALIASNFRNAQENYLNALKLIKEKKVYNLTTMEYILIEYTCGLSFLGNNLIQDILEAEQHFMKILEFKEEDSSRFNCLSYYGLSQVYLKWNRYKEARTTLEKSLTLVESDLVPGLRTWPGTDTVIEETRDGVLKELLKSLLKECLCPPRPDAVCHYQFCYTHNNKCDIYKSDPDFKGFVRVHCSHNCRIEYHLYCWKRCKIKELQDKVEKDIMGLDCLTPDCIGCIWKVDIFQDSRQKTIECSKSKENKVNQNPETKPTASSFNLKKVTRKKERKHPNPGRLLLNIHQEQTDISNKKPEQNDLKNVGHSNEWMKNDKSRFLEEVEPKLNDNSYEDSDMTDYYQVAPKEEKVQNSNTNTYLDNVLQDENYAINLEPCSIKKNKRKAKVCEISQHKDGEHVTPSADNDRFKCKSHSPVNFSHSALLAEEQASSDNSYSKLKSLKCSSGPDECSAVSKNIKIKTNDATVLTDPIKPFESKKRNFLYLYHENNHLLQNYEKSQKLYVQLCADTQNEIKTFKEKHERLRFNEKKLREEFAAVKVQLETEKEKLHDQRNYQSQELVARQEELKFIKNNLERSKKAIHENETEVRKIKEEREKWNSDRKKLQNNCRKMKENCRESANRLLSVETQIQEWKNYTRLYFLNTLLEEAVENVKFYTTKKNRHVGSPDVIATCDMWEKRMKGIQAQITLAVSRPQGMGIYNKGKLSTSSCNLKPSQYKFEHQKYSANQQRLSPSPATNEMGQNVAFAGSADSIKGAWFSPGTRNIGLDAKPSLRTENDVYMSAAWPPSYSTQPTMQPNSAIDQLDRNQSDLELEFRLLAGKKRSFPLQLSGEGFEMPDVTSEEKSLVIPDVSLAALRTSHVSENRQNHLFEPSGSTTKSFNSPFNHLQSARAIAKSNKDIQALQTQRLLGGTSTANSSRIDGWLSVLAEPRSSYHAVMEQLFFKFPTTSTDVFHLLINKVKEENGGTLSGLSVIDLVRQVSRHVVQGTNLEMTYPTPSELFPFSSTNYENSFLSGHATMQPDLPPATPDRFSGLMSASADPLCFESLPLGDLLELEGSFDGL</sequence>
<feature type="domain" description="E3 ubiquitin-protein ligase TTC3/DZIP3" evidence="4">
    <location>
        <begin position="879"/>
        <end position="993"/>
    </location>
</feature>
<evidence type="ECO:0000259" key="4">
    <source>
        <dbReference type="Pfam" id="PF19179"/>
    </source>
</evidence>
<dbReference type="InterPro" id="IPR043866">
    <property type="entry name" value="TTC3/DZIP3_dom"/>
</dbReference>
<accession>A0A401NMM6</accession>
<feature type="compositionally biased region" description="Acidic residues" evidence="3">
    <location>
        <begin position="368"/>
        <end position="385"/>
    </location>
</feature>
<reference evidence="6 7" key="1">
    <citation type="journal article" date="2018" name="Nat. Ecol. Evol.">
        <title>Shark genomes provide insights into elasmobranch evolution and the origin of vertebrates.</title>
        <authorList>
            <person name="Hara Y"/>
            <person name="Yamaguchi K"/>
            <person name="Onimaru K"/>
            <person name="Kadota M"/>
            <person name="Koyanagi M"/>
            <person name="Keeley SD"/>
            <person name="Tatsumi K"/>
            <person name="Tanaka K"/>
            <person name="Motone F"/>
            <person name="Kageyama Y"/>
            <person name="Nozu R"/>
            <person name="Adachi N"/>
            <person name="Nishimura O"/>
            <person name="Nakagawa R"/>
            <person name="Tanegashima C"/>
            <person name="Kiyatake I"/>
            <person name="Matsumoto R"/>
            <person name="Murakumo K"/>
            <person name="Nishida K"/>
            <person name="Terakita A"/>
            <person name="Kuratani S"/>
            <person name="Sato K"/>
            <person name="Hyodo S Kuraku.S."/>
        </authorList>
    </citation>
    <scope>NUCLEOTIDE SEQUENCE [LARGE SCALE GENOMIC DNA]</scope>
</reference>
<keyword evidence="1" id="KW-0802">TPR repeat</keyword>
<feature type="repeat" description="TPR" evidence="1">
    <location>
        <begin position="831"/>
        <end position="864"/>
    </location>
</feature>
<dbReference type="OMA" id="TMEYILI"/>
<dbReference type="Proteomes" id="UP000288216">
    <property type="component" value="Unassembled WGS sequence"/>
</dbReference>
<evidence type="ECO:0000256" key="1">
    <source>
        <dbReference type="PROSITE-ProRule" id="PRU00339"/>
    </source>
</evidence>
<dbReference type="GO" id="GO:0016567">
    <property type="term" value="P:protein ubiquitination"/>
    <property type="evidence" value="ECO:0007669"/>
    <property type="project" value="UniProtKB-UniPathway"/>
</dbReference>
<proteinExistence type="predicted"/>
<feature type="compositionally biased region" description="Polar residues" evidence="3">
    <location>
        <begin position="602"/>
        <end position="641"/>
    </location>
</feature>
<evidence type="ECO:0000313" key="6">
    <source>
        <dbReference type="EMBL" id="GCB62120.1"/>
    </source>
</evidence>
<dbReference type="Pfam" id="PF24905">
    <property type="entry name" value="TTC3_9th"/>
    <property type="match status" value="1"/>
</dbReference>
<protein>
    <submittedName>
        <fullName evidence="6">Uncharacterized protein</fullName>
    </submittedName>
</protein>
<feature type="region of interest" description="Disordered" evidence="3">
    <location>
        <begin position="999"/>
        <end position="1034"/>
    </location>
</feature>
<feature type="region of interest" description="Disordered" evidence="3">
    <location>
        <begin position="357"/>
        <end position="389"/>
    </location>
</feature>
<dbReference type="PROSITE" id="PS50005">
    <property type="entry name" value="TPR"/>
    <property type="match status" value="1"/>
</dbReference>
<organism evidence="6 7">
    <name type="scientific">Scyliorhinus torazame</name>
    <name type="common">Cloudy catshark</name>
    <name type="synonym">Catulus torazame</name>
    <dbReference type="NCBI Taxonomy" id="75743"/>
    <lineage>
        <taxon>Eukaryota</taxon>
        <taxon>Metazoa</taxon>
        <taxon>Chordata</taxon>
        <taxon>Craniata</taxon>
        <taxon>Vertebrata</taxon>
        <taxon>Chondrichthyes</taxon>
        <taxon>Elasmobranchii</taxon>
        <taxon>Galeomorphii</taxon>
        <taxon>Galeoidea</taxon>
        <taxon>Carcharhiniformes</taxon>
        <taxon>Scyliorhinidae</taxon>
        <taxon>Scyliorhinus</taxon>
    </lineage>
</organism>
<dbReference type="Pfam" id="PF19179">
    <property type="entry name" value="TTC3_DZIP3_dom"/>
    <property type="match status" value="1"/>
</dbReference>
<evidence type="ECO:0000256" key="3">
    <source>
        <dbReference type="SAM" id="MobiDB-lite"/>
    </source>
</evidence>
<dbReference type="Gene3D" id="1.25.40.10">
    <property type="entry name" value="Tetratricopeptide repeat domain"/>
    <property type="match status" value="2"/>
</dbReference>
<feature type="compositionally biased region" description="Basic residues" evidence="3">
    <location>
        <begin position="1021"/>
        <end position="1032"/>
    </location>
</feature>
<feature type="domain" description="TTC3/DZIP3/RBM44-like helical" evidence="5">
    <location>
        <begin position="1687"/>
        <end position="1739"/>
    </location>
</feature>
<name>A0A401NMM6_SCYTO</name>
<feature type="region of interest" description="Disordered" evidence="3">
    <location>
        <begin position="589"/>
        <end position="641"/>
    </location>
</feature>
<feature type="compositionally biased region" description="Polar residues" evidence="3">
    <location>
        <begin position="439"/>
        <end position="479"/>
    </location>
</feature>
<evidence type="ECO:0000313" key="7">
    <source>
        <dbReference type="Proteomes" id="UP000288216"/>
    </source>
</evidence>
<comment type="caution">
    <text evidence="6">The sequence shown here is derived from an EMBL/GenBank/DDBJ whole genome shotgun (WGS) entry which is preliminary data.</text>
</comment>
<dbReference type="InterPro" id="IPR056870">
    <property type="entry name" value="TTC3/DZIP3/RBM44-like_helical"/>
</dbReference>
<dbReference type="PANTHER" id="PTHR17550:SF4">
    <property type="entry name" value="E3 UBIQUITIN-PROTEIN LIGASE TTC3"/>
    <property type="match status" value="1"/>
</dbReference>
<evidence type="ECO:0000259" key="5">
    <source>
        <dbReference type="Pfam" id="PF24905"/>
    </source>
</evidence>
<dbReference type="SMART" id="SM00028">
    <property type="entry name" value="TPR"/>
    <property type="match status" value="2"/>
</dbReference>
<dbReference type="STRING" id="75743.A0A401NMM6"/>
<keyword evidence="2" id="KW-0175">Coiled coil</keyword>
<dbReference type="OrthoDB" id="8062037at2759"/>
<feature type="coiled-coil region" evidence="2">
    <location>
        <begin position="1260"/>
        <end position="1375"/>
    </location>
</feature>
<feature type="compositionally biased region" description="Polar residues" evidence="3">
    <location>
        <begin position="1004"/>
        <end position="1018"/>
    </location>
</feature>
<keyword evidence="7" id="KW-1185">Reference proteome</keyword>
<dbReference type="EMBL" id="BFAA01000001">
    <property type="protein sequence ID" value="GCB62120.1"/>
    <property type="molecule type" value="Genomic_DNA"/>
</dbReference>
<dbReference type="UniPathway" id="UPA00143"/>